<reference evidence="2" key="1">
    <citation type="journal article" date="2014" name="Int. J. Syst. Evol. Microbiol.">
        <title>Complete genome sequence of Corynebacterium casei LMG S-19264T (=DSM 44701T), isolated from a smear-ripened cheese.</title>
        <authorList>
            <consortium name="US DOE Joint Genome Institute (JGI-PGF)"/>
            <person name="Walter F."/>
            <person name="Albersmeier A."/>
            <person name="Kalinowski J."/>
            <person name="Ruckert C."/>
        </authorList>
    </citation>
    <scope>NUCLEOTIDE SEQUENCE</scope>
    <source>
        <strain evidence="2">KCTC 32513</strain>
    </source>
</reference>
<feature type="transmembrane region" description="Helical" evidence="1">
    <location>
        <begin position="21"/>
        <end position="40"/>
    </location>
</feature>
<gene>
    <name evidence="2" type="ORF">GCM10009069_19190</name>
</gene>
<keyword evidence="1" id="KW-1133">Transmembrane helix</keyword>
<accession>A0A8J3G2G4</accession>
<dbReference type="RefSeq" id="WP_189497846.1">
    <property type="nucleotide sequence ID" value="NZ_BMZH01000007.1"/>
</dbReference>
<sequence>MTTDLDKQARIERHKTIRAGLWFAALLIVVAVLFGVYRFVTAPVRVAQNTTQTITRTVEETATAVLTRRHIEVREGRRFGRLADRAHAILVALPQTQPATLRERSFRLAHLRGSDSKVCQFEMDFGAGPVPVWVAADNHDYEKNRELGGEGERQIRIVFQTTDNSLGLSAQYARDGDAPGWALLWRRRDSLTKPISDSVMSERAMNALFRIPQDCSRSPQ</sequence>
<reference evidence="2" key="2">
    <citation type="submission" date="2020-09" db="EMBL/GenBank/DDBJ databases">
        <authorList>
            <person name="Sun Q."/>
            <person name="Kim S."/>
        </authorList>
    </citation>
    <scope>NUCLEOTIDE SEQUENCE</scope>
    <source>
        <strain evidence="2">KCTC 32513</strain>
    </source>
</reference>
<keyword evidence="1" id="KW-0812">Transmembrane</keyword>
<evidence type="ECO:0000256" key="1">
    <source>
        <dbReference type="SAM" id="Phobius"/>
    </source>
</evidence>
<keyword evidence="3" id="KW-1185">Reference proteome</keyword>
<dbReference type="Proteomes" id="UP000634004">
    <property type="component" value="Unassembled WGS sequence"/>
</dbReference>
<dbReference type="EMBL" id="BMZH01000007">
    <property type="protein sequence ID" value="GHA96330.1"/>
    <property type="molecule type" value="Genomic_DNA"/>
</dbReference>
<comment type="caution">
    <text evidence="2">The sequence shown here is derived from an EMBL/GenBank/DDBJ whole genome shotgun (WGS) entry which is preliminary data.</text>
</comment>
<proteinExistence type="predicted"/>
<organism evidence="2 3">
    <name type="scientific">Algimonas arctica</name>
    <dbReference type="NCBI Taxonomy" id="1479486"/>
    <lineage>
        <taxon>Bacteria</taxon>
        <taxon>Pseudomonadati</taxon>
        <taxon>Pseudomonadota</taxon>
        <taxon>Alphaproteobacteria</taxon>
        <taxon>Maricaulales</taxon>
        <taxon>Robiginitomaculaceae</taxon>
        <taxon>Algimonas</taxon>
    </lineage>
</organism>
<name>A0A8J3G2G4_9PROT</name>
<protein>
    <submittedName>
        <fullName evidence="2">Uncharacterized protein</fullName>
    </submittedName>
</protein>
<dbReference type="AlphaFoldDB" id="A0A8J3G2G4"/>
<evidence type="ECO:0000313" key="2">
    <source>
        <dbReference type="EMBL" id="GHA96330.1"/>
    </source>
</evidence>
<keyword evidence="1" id="KW-0472">Membrane</keyword>
<evidence type="ECO:0000313" key="3">
    <source>
        <dbReference type="Proteomes" id="UP000634004"/>
    </source>
</evidence>